<evidence type="ECO:0000313" key="5">
    <source>
        <dbReference type="EMBL" id="KAJ5376865.1"/>
    </source>
</evidence>
<feature type="repeat" description="ANK" evidence="3">
    <location>
        <begin position="258"/>
        <end position="290"/>
    </location>
</feature>
<dbReference type="OrthoDB" id="20872at2759"/>
<dbReference type="RefSeq" id="XP_056481895.1">
    <property type="nucleotide sequence ID" value="XM_056638388.1"/>
</dbReference>
<accession>A0A9W9SED0</accession>
<dbReference type="PRINTS" id="PR01415">
    <property type="entry name" value="ANKYRIN"/>
</dbReference>
<dbReference type="GeneID" id="81377368"/>
<dbReference type="Pfam" id="PF12796">
    <property type="entry name" value="Ank_2"/>
    <property type="match status" value="3"/>
</dbReference>
<evidence type="ECO:0000256" key="1">
    <source>
        <dbReference type="ARBA" id="ARBA00022737"/>
    </source>
</evidence>
<keyword evidence="2 3" id="KW-0040">ANK repeat</keyword>
<dbReference type="PANTHER" id="PTHR24198">
    <property type="entry name" value="ANKYRIN REPEAT AND PROTEIN KINASE DOMAIN-CONTAINING PROTEIN"/>
    <property type="match status" value="1"/>
</dbReference>
<dbReference type="PROSITE" id="PS50297">
    <property type="entry name" value="ANK_REP_REGION"/>
    <property type="match status" value="5"/>
</dbReference>
<comment type="caution">
    <text evidence="5">The sequence shown here is derived from an EMBL/GenBank/DDBJ whole genome shotgun (WGS) entry which is preliminary data.</text>
</comment>
<dbReference type="InterPro" id="IPR002110">
    <property type="entry name" value="Ankyrin_rpt"/>
</dbReference>
<evidence type="ECO:0000256" key="4">
    <source>
        <dbReference type="SAM" id="MobiDB-lite"/>
    </source>
</evidence>
<feature type="repeat" description="ANK" evidence="3">
    <location>
        <begin position="76"/>
        <end position="98"/>
    </location>
</feature>
<keyword evidence="1" id="KW-0677">Repeat</keyword>
<dbReference type="PROSITE" id="PS50088">
    <property type="entry name" value="ANK_REPEAT"/>
    <property type="match status" value="5"/>
</dbReference>
<feature type="repeat" description="ANK" evidence="3">
    <location>
        <begin position="110"/>
        <end position="142"/>
    </location>
</feature>
<gene>
    <name evidence="5" type="ORF">N7509_013751</name>
</gene>
<reference evidence="5" key="1">
    <citation type="submission" date="2022-12" db="EMBL/GenBank/DDBJ databases">
        <authorList>
            <person name="Petersen C."/>
        </authorList>
    </citation>
    <scope>NUCLEOTIDE SEQUENCE</scope>
    <source>
        <strain evidence="5">IBT 29677</strain>
    </source>
</reference>
<evidence type="ECO:0000313" key="6">
    <source>
        <dbReference type="Proteomes" id="UP001147747"/>
    </source>
</evidence>
<dbReference type="AlphaFoldDB" id="A0A9W9SED0"/>
<protein>
    <submittedName>
        <fullName evidence="5">Uncharacterized protein</fullName>
    </submittedName>
</protein>
<dbReference type="SUPFAM" id="SSF48403">
    <property type="entry name" value="Ankyrin repeat"/>
    <property type="match status" value="1"/>
</dbReference>
<evidence type="ECO:0000256" key="3">
    <source>
        <dbReference type="PROSITE-ProRule" id="PRU00023"/>
    </source>
</evidence>
<reference evidence="5" key="2">
    <citation type="journal article" date="2023" name="IMA Fungus">
        <title>Comparative genomic study of the Penicillium genus elucidates a diverse pangenome and 15 lateral gene transfer events.</title>
        <authorList>
            <person name="Petersen C."/>
            <person name="Sorensen T."/>
            <person name="Nielsen M.R."/>
            <person name="Sondergaard T.E."/>
            <person name="Sorensen J.L."/>
            <person name="Fitzpatrick D.A."/>
            <person name="Frisvad J.C."/>
            <person name="Nielsen K.L."/>
        </authorList>
    </citation>
    <scope>NUCLEOTIDE SEQUENCE</scope>
    <source>
        <strain evidence="5">IBT 29677</strain>
    </source>
</reference>
<sequence>MASDTKNSANSGMALPEAASQNRIDTVRSLLDEGVDPNEIDGTGYTALHHAADQGYWDIARLLLERKASPVVKNASDSVPLHLAVKGGHKQLTRLLLECESSALTCWNKKLYYPIHIAAENGDLEMVQLLLEFKADTSRSTSMKWTALHMAVQNGHREMCETLLDYDKTFKIPLVLRMLGDKTEVKARDRNMATPFALAIDGGNLQIIKTFFRSGMVSGKEMNSSKRPLFHDAVKSGNCELVKLFLDSGTDINMKGWDSNRAIHVAVKEKDVDMVRLLLEYGPSLNVKNGSNETPEQASYNPEITMMIRNHTTEKRKEKRKSRGGEMGSAPKIATSAPPPEYTPEVKETSLKT</sequence>
<keyword evidence="6" id="KW-1185">Reference proteome</keyword>
<dbReference type="InterPro" id="IPR036770">
    <property type="entry name" value="Ankyrin_rpt-contain_sf"/>
</dbReference>
<feature type="region of interest" description="Disordered" evidence="4">
    <location>
        <begin position="310"/>
        <end position="353"/>
    </location>
</feature>
<dbReference type="Pfam" id="PF13857">
    <property type="entry name" value="Ank_5"/>
    <property type="match status" value="1"/>
</dbReference>
<feature type="repeat" description="ANK" evidence="3">
    <location>
        <begin position="43"/>
        <end position="75"/>
    </location>
</feature>
<name>A0A9W9SED0_9EURO</name>
<dbReference type="PANTHER" id="PTHR24198:SF165">
    <property type="entry name" value="ANKYRIN REPEAT-CONTAINING PROTEIN-RELATED"/>
    <property type="match status" value="1"/>
</dbReference>
<feature type="compositionally biased region" description="Basic and acidic residues" evidence="4">
    <location>
        <begin position="344"/>
        <end position="353"/>
    </location>
</feature>
<proteinExistence type="predicted"/>
<organism evidence="5 6">
    <name type="scientific">Penicillium cosmopolitanum</name>
    <dbReference type="NCBI Taxonomy" id="1131564"/>
    <lineage>
        <taxon>Eukaryota</taxon>
        <taxon>Fungi</taxon>
        <taxon>Dikarya</taxon>
        <taxon>Ascomycota</taxon>
        <taxon>Pezizomycotina</taxon>
        <taxon>Eurotiomycetes</taxon>
        <taxon>Eurotiomycetidae</taxon>
        <taxon>Eurotiales</taxon>
        <taxon>Aspergillaceae</taxon>
        <taxon>Penicillium</taxon>
    </lineage>
</organism>
<dbReference type="SMART" id="SM00248">
    <property type="entry name" value="ANK"/>
    <property type="match status" value="8"/>
</dbReference>
<feature type="repeat" description="ANK" evidence="3">
    <location>
        <begin position="225"/>
        <end position="257"/>
    </location>
</feature>
<dbReference type="Proteomes" id="UP001147747">
    <property type="component" value="Unassembled WGS sequence"/>
</dbReference>
<dbReference type="EMBL" id="JAPZBU010000012">
    <property type="protein sequence ID" value="KAJ5376865.1"/>
    <property type="molecule type" value="Genomic_DNA"/>
</dbReference>
<evidence type="ECO:0000256" key="2">
    <source>
        <dbReference type="ARBA" id="ARBA00023043"/>
    </source>
</evidence>
<dbReference type="Gene3D" id="1.25.40.20">
    <property type="entry name" value="Ankyrin repeat-containing domain"/>
    <property type="match status" value="2"/>
</dbReference>